<dbReference type="InterPro" id="IPR012893">
    <property type="entry name" value="HipA-like_C"/>
</dbReference>
<dbReference type="AlphaFoldDB" id="A0A7W8DGC4"/>
<evidence type="ECO:0000256" key="2">
    <source>
        <dbReference type="ARBA" id="ARBA00022679"/>
    </source>
</evidence>
<dbReference type="PANTHER" id="PTHR37419:SF1">
    <property type="entry name" value="SERINE_THREONINE-PROTEIN KINASE TOXIN HIPA"/>
    <property type="match status" value="1"/>
</dbReference>
<evidence type="ECO:0000313" key="6">
    <source>
        <dbReference type="EMBL" id="MBB5021346.1"/>
    </source>
</evidence>
<evidence type="ECO:0000259" key="4">
    <source>
        <dbReference type="Pfam" id="PF07804"/>
    </source>
</evidence>
<keyword evidence="7" id="KW-1185">Reference proteome</keyword>
<comment type="caution">
    <text evidence="6">The sequence shown here is derived from an EMBL/GenBank/DDBJ whole genome shotgun (WGS) entry which is preliminary data.</text>
</comment>
<dbReference type="GO" id="GO:0004674">
    <property type="term" value="F:protein serine/threonine kinase activity"/>
    <property type="evidence" value="ECO:0007669"/>
    <property type="project" value="UniProtKB-EC"/>
</dbReference>
<dbReference type="RefSeq" id="WP_183729874.1">
    <property type="nucleotide sequence ID" value="NZ_JACHID010000003.1"/>
</dbReference>
<dbReference type="EMBL" id="JACHID010000003">
    <property type="protein sequence ID" value="MBB5021346.1"/>
    <property type="molecule type" value="Genomic_DNA"/>
</dbReference>
<organism evidence="6 7">
    <name type="scientific">Desulfurispira natronophila</name>
    <dbReference type="NCBI Taxonomy" id="682562"/>
    <lineage>
        <taxon>Bacteria</taxon>
        <taxon>Pseudomonadati</taxon>
        <taxon>Chrysiogenota</taxon>
        <taxon>Chrysiogenia</taxon>
        <taxon>Chrysiogenales</taxon>
        <taxon>Chrysiogenaceae</taxon>
        <taxon>Desulfurispira</taxon>
    </lineage>
</organism>
<dbReference type="Gene3D" id="1.10.1070.20">
    <property type="match status" value="1"/>
</dbReference>
<evidence type="ECO:0000256" key="3">
    <source>
        <dbReference type="ARBA" id="ARBA00022777"/>
    </source>
</evidence>
<feature type="domain" description="HipA-like C-terminal" evidence="4">
    <location>
        <begin position="145"/>
        <end position="384"/>
    </location>
</feature>
<keyword evidence="2 6" id="KW-0808">Transferase</keyword>
<evidence type="ECO:0000313" key="7">
    <source>
        <dbReference type="Proteomes" id="UP000528322"/>
    </source>
</evidence>
<evidence type="ECO:0000256" key="1">
    <source>
        <dbReference type="ARBA" id="ARBA00010164"/>
    </source>
</evidence>
<evidence type="ECO:0000259" key="5">
    <source>
        <dbReference type="Pfam" id="PF13657"/>
    </source>
</evidence>
<dbReference type="GO" id="GO:0005829">
    <property type="term" value="C:cytosol"/>
    <property type="evidence" value="ECO:0007669"/>
    <property type="project" value="TreeGrafter"/>
</dbReference>
<dbReference type="Pfam" id="PF13657">
    <property type="entry name" value="Couple_hipA"/>
    <property type="match status" value="1"/>
</dbReference>
<dbReference type="EC" id="2.7.11.1" evidence="6"/>
<feature type="domain" description="HipA N-terminal subdomain 1" evidence="5">
    <location>
        <begin position="7"/>
        <end position="102"/>
    </location>
</feature>
<proteinExistence type="inferred from homology"/>
<dbReference type="PANTHER" id="PTHR37419">
    <property type="entry name" value="SERINE/THREONINE-PROTEIN KINASE TOXIN HIPA"/>
    <property type="match status" value="1"/>
</dbReference>
<dbReference type="InterPro" id="IPR017508">
    <property type="entry name" value="HipA_N1"/>
</dbReference>
<protein>
    <submittedName>
        <fullName evidence="6">Serine/threonine-protein kinase HipA</fullName>
        <ecNumber evidence="6">2.7.11.1</ecNumber>
    </submittedName>
</protein>
<accession>A0A7W8DGC4</accession>
<comment type="similarity">
    <text evidence="1">Belongs to the HipA Ser/Thr kinase family.</text>
</comment>
<gene>
    <name evidence="6" type="ORF">HNR37_000655</name>
</gene>
<dbReference type="NCBIfam" id="TIGR03071">
    <property type="entry name" value="couple_hipA"/>
    <property type="match status" value="1"/>
</dbReference>
<dbReference type="Pfam" id="PF07804">
    <property type="entry name" value="HipA_C"/>
    <property type="match status" value="1"/>
</dbReference>
<name>A0A7W8DGC4_9BACT</name>
<reference evidence="6 7" key="1">
    <citation type="submission" date="2020-08" db="EMBL/GenBank/DDBJ databases">
        <title>Genomic Encyclopedia of Type Strains, Phase IV (KMG-IV): sequencing the most valuable type-strain genomes for metagenomic binning, comparative biology and taxonomic classification.</title>
        <authorList>
            <person name="Goeker M."/>
        </authorList>
    </citation>
    <scope>NUCLEOTIDE SEQUENCE [LARGE SCALE GENOMIC DNA]</scope>
    <source>
        <strain evidence="6 7">DSM 22071</strain>
    </source>
</reference>
<dbReference type="CDD" id="cd17793">
    <property type="entry name" value="HipA"/>
    <property type="match status" value="1"/>
</dbReference>
<dbReference type="InterPro" id="IPR052028">
    <property type="entry name" value="HipA_Ser/Thr_kinase"/>
</dbReference>
<dbReference type="Proteomes" id="UP000528322">
    <property type="component" value="Unassembled WGS sequence"/>
</dbReference>
<sequence length="425" mass="47847">MTARSAQVWWQDRNVGTIREDERGIIHFRYSDEWLHRDDFPVSISLPLHKADQELEAHSFFAGLLPEGATRQRICRQQGINQSDDMGLLLAIGEDCAGALSVLPPDIRPELGSSTPVALPQEDFERLLRKKGQVQGTAVASAQRFSLAGAQDKLPVIRRQEQLFLPDAHHPSSHIIKFETLNRVCFAEYMAGRIAHSIGLPVVSTSYRTTVVGKSTLQWLEVERYDRVKDSKGRLVRLHQEDILQALGMPVSMKYQSDGGPSIAQIGELLRQHLDRPAIALSQLRDWQICNFLIGNWDGHAKNLALLYTPGSAAPTLAPFYDLVAIEFLNQLTPGSYARDMALFVGSEKNPERITKAQWEEMARQLSMPPKPLLQRVRELAEQLPGIATACREEFAREHGDRALYDKLVGMVRKRSRWTLKTMAG</sequence>
<keyword evidence="3 6" id="KW-0418">Kinase</keyword>